<dbReference type="EMBL" id="RAPQ01000008">
    <property type="protein sequence ID" value="RKE04956.1"/>
    <property type="molecule type" value="Genomic_DNA"/>
</dbReference>
<dbReference type="NCBIfam" id="NF006718">
    <property type="entry name" value="PRK09256.1"/>
    <property type="match status" value="1"/>
</dbReference>
<dbReference type="Proteomes" id="UP000284531">
    <property type="component" value="Unassembled WGS sequence"/>
</dbReference>
<evidence type="ECO:0000313" key="3">
    <source>
        <dbReference type="EMBL" id="RKE04956.1"/>
    </source>
</evidence>
<feature type="region of interest" description="Disordered" evidence="1">
    <location>
        <begin position="132"/>
        <end position="166"/>
    </location>
</feature>
<feature type="domain" description="Prokaryotic-type class I peptide chain release factors" evidence="2">
    <location>
        <begin position="48"/>
        <end position="64"/>
    </location>
</feature>
<dbReference type="GO" id="GO:0004045">
    <property type="term" value="F:peptidyl-tRNA hydrolase activity"/>
    <property type="evidence" value="ECO:0007669"/>
    <property type="project" value="TreeGrafter"/>
</dbReference>
<dbReference type="PANTHER" id="PTHR47814:SF1">
    <property type="entry name" value="PEPTIDYL-TRNA HYDROLASE ARFB"/>
    <property type="match status" value="1"/>
</dbReference>
<comment type="caution">
    <text evidence="3">The sequence shown here is derived from an EMBL/GenBank/DDBJ whole genome shotgun (WGS) entry which is preliminary data.</text>
</comment>
<evidence type="ECO:0000259" key="2">
    <source>
        <dbReference type="PROSITE" id="PS00745"/>
    </source>
</evidence>
<dbReference type="SUPFAM" id="SSF110916">
    <property type="entry name" value="Peptidyl-tRNA hydrolase domain-like"/>
    <property type="match status" value="1"/>
</dbReference>
<feature type="compositionally biased region" description="Basic and acidic residues" evidence="1">
    <location>
        <begin position="142"/>
        <end position="166"/>
    </location>
</feature>
<dbReference type="Gene3D" id="3.30.160.20">
    <property type="match status" value="1"/>
</dbReference>
<dbReference type="GO" id="GO:0043022">
    <property type="term" value="F:ribosome binding"/>
    <property type="evidence" value="ECO:0007669"/>
    <property type="project" value="TreeGrafter"/>
</dbReference>
<evidence type="ECO:0000256" key="1">
    <source>
        <dbReference type="SAM" id="MobiDB-lite"/>
    </source>
</evidence>
<dbReference type="AlphaFoldDB" id="A0A419XBD1"/>
<evidence type="ECO:0000313" key="4">
    <source>
        <dbReference type="Proteomes" id="UP000284531"/>
    </source>
</evidence>
<organism evidence="3 4">
    <name type="scientific">Marinifilum flexuosum</name>
    <dbReference type="NCBI Taxonomy" id="1117708"/>
    <lineage>
        <taxon>Bacteria</taxon>
        <taxon>Pseudomonadati</taxon>
        <taxon>Bacteroidota</taxon>
        <taxon>Bacteroidia</taxon>
        <taxon>Marinilabiliales</taxon>
        <taxon>Marinifilaceae</taxon>
    </lineage>
</organism>
<reference evidence="3 4" key="1">
    <citation type="submission" date="2018-09" db="EMBL/GenBank/DDBJ databases">
        <title>Genomic Encyclopedia of Archaeal and Bacterial Type Strains, Phase II (KMG-II): from individual species to whole genera.</title>
        <authorList>
            <person name="Goeker M."/>
        </authorList>
    </citation>
    <scope>NUCLEOTIDE SEQUENCE [LARGE SCALE GENOMIC DNA]</scope>
    <source>
        <strain evidence="3 4">DSM 21950</strain>
    </source>
</reference>
<protein>
    <submittedName>
        <fullName evidence="3">Ribosome-associated protein</fullName>
    </submittedName>
</protein>
<gene>
    <name evidence="3" type="ORF">BXY64_1987</name>
</gene>
<name>A0A419XBD1_9BACT</name>
<dbReference type="InterPro" id="IPR000352">
    <property type="entry name" value="Pep_chain_release_fac_I"/>
</dbReference>
<accession>A0A419XBD1</accession>
<proteinExistence type="predicted"/>
<dbReference type="GO" id="GO:0072344">
    <property type="term" value="P:rescue of stalled ribosome"/>
    <property type="evidence" value="ECO:0007669"/>
    <property type="project" value="TreeGrafter"/>
</dbReference>
<sequence length="166" mass="19350">MSKCCANGQHFSCYPFLFQILNISLLTMKDDYKFSKDLSKEFEFITSRSSGPGGQNVNKVNSKVELRFSVFDSNILSQEEKETIFKKLYHHINSQGILSVTAQTERSQVLNKEIAIQKFYQWIELALKPVKPRKKTRPTRASIEKRKTDKQELSKKKESRRKPDLQ</sequence>
<keyword evidence="4" id="KW-1185">Reference proteome</keyword>
<dbReference type="GO" id="GO:0003747">
    <property type="term" value="F:translation release factor activity"/>
    <property type="evidence" value="ECO:0007669"/>
    <property type="project" value="InterPro"/>
</dbReference>
<dbReference type="PANTHER" id="PTHR47814">
    <property type="entry name" value="PEPTIDYL-TRNA HYDROLASE ARFB"/>
    <property type="match status" value="1"/>
</dbReference>
<dbReference type="PROSITE" id="PS00745">
    <property type="entry name" value="RF_PROK_I"/>
    <property type="match status" value="1"/>
</dbReference>
<dbReference type="Pfam" id="PF00472">
    <property type="entry name" value="RF-1"/>
    <property type="match status" value="1"/>
</dbReference>